<keyword evidence="3" id="KW-1185">Reference proteome</keyword>
<evidence type="ECO:0000313" key="2">
    <source>
        <dbReference type="EMBL" id="MXO64946.1"/>
    </source>
</evidence>
<dbReference type="Proteomes" id="UP000438476">
    <property type="component" value="Unassembled WGS sequence"/>
</dbReference>
<accession>A0A6I4T215</accession>
<dbReference type="OrthoDB" id="7277554at2"/>
<name>A0A6I4T215_9SPHN</name>
<protein>
    <submittedName>
        <fullName evidence="2">DUF885 family protein</fullName>
    </submittedName>
</protein>
<comment type="caution">
    <text evidence="2">The sequence shown here is derived from an EMBL/GenBank/DDBJ whole genome shotgun (WGS) entry which is preliminary data.</text>
</comment>
<feature type="signal peptide" evidence="1">
    <location>
        <begin position="1"/>
        <end position="21"/>
    </location>
</feature>
<reference evidence="2 3" key="1">
    <citation type="submission" date="2019-12" db="EMBL/GenBank/DDBJ databases">
        <title>Genomic-based taxomic classification of the family Erythrobacteraceae.</title>
        <authorList>
            <person name="Xu L."/>
        </authorList>
    </citation>
    <scope>NUCLEOTIDE SEQUENCE [LARGE SCALE GENOMIC DNA]</scope>
    <source>
        <strain evidence="2 3">LMG 29518</strain>
    </source>
</reference>
<gene>
    <name evidence="2" type="ORF">GRI91_04190</name>
</gene>
<dbReference type="Pfam" id="PF05960">
    <property type="entry name" value="DUF885"/>
    <property type="match status" value="1"/>
</dbReference>
<feature type="chain" id="PRO_5026342604" evidence="1">
    <location>
        <begin position="22"/>
        <end position="553"/>
    </location>
</feature>
<dbReference type="AlphaFoldDB" id="A0A6I4T215"/>
<keyword evidence="1" id="KW-0732">Signal</keyword>
<evidence type="ECO:0000256" key="1">
    <source>
        <dbReference type="SAM" id="SignalP"/>
    </source>
</evidence>
<organism evidence="2 3">
    <name type="scientific">Altericroceibacterium endophyticum</name>
    <dbReference type="NCBI Taxonomy" id="1808508"/>
    <lineage>
        <taxon>Bacteria</taxon>
        <taxon>Pseudomonadati</taxon>
        <taxon>Pseudomonadota</taxon>
        <taxon>Alphaproteobacteria</taxon>
        <taxon>Sphingomonadales</taxon>
        <taxon>Erythrobacteraceae</taxon>
        <taxon>Altericroceibacterium</taxon>
    </lineage>
</organism>
<dbReference type="InterPro" id="IPR010281">
    <property type="entry name" value="DUF885"/>
</dbReference>
<dbReference type="EMBL" id="WTYT01000002">
    <property type="protein sequence ID" value="MXO64946.1"/>
    <property type="molecule type" value="Genomic_DNA"/>
</dbReference>
<proteinExistence type="predicted"/>
<sequence length="553" mass="61834">MRISAFAAVLLSSAALQPAIAAPSTGDTMMMQEKTPQALADLFADWRQVAAPERKQGVPDFSAAALERQAEGLAAMRARLSALERSGWSKRDQADAQLIEAEMNGLDFDLRVARPWGRDPSYFATVFAEESDVPAHEGPSADVIDLFAYDYPLSAQDAAELEARLRTVPVLLDDARTYLADGNARDLWQYGSRAFNGQAAALDELANGPLEMRTVEGTKVATLDGAPASLKDAVIAARDASRDFSAWVKAQAPSKTGPSGLGRENYDWYMKHVQLVPYDWDEQLTLLQRELDRSLAALALEEWRNRDLPQLEALDDPAAYNAFAKAKMSEFIDFVIDSGFLPDKPYYRAALEAQTLSYIPPEKRVFFYHVTALDPWPLYSHDIHWPELARLKHDPEVSAIRQVPPLYNIYSFRSEGLATGFEELMLQAGLYEDAPRARELVWIMLANRAARGIASLHVQANEMTLKEAGIFHSKWTPRGWADPESDLVGFEQLLYLRQPGYGTSYIIGKQMLDEQIARRTHLLQLEGKEAPLPEVFKSILDEGIVPWTLMQEE</sequence>
<evidence type="ECO:0000313" key="3">
    <source>
        <dbReference type="Proteomes" id="UP000438476"/>
    </source>
</evidence>